<reference evidence="3" key="1">
    <citation type="journal article" date="2016" name="Nat. Genet.">
        <title>The genome sequences of Arachis duranensis and Arachis ipaensis, the diploid ancestors of cultivated peanut.</title>
        <authorList>
            <person name="Bertioli D.J."/>
            <person name="Cannon S.B."/>
            <person name="Froenicke L."/>
            <person name="Huang G."/>
            <person name="Farmer A.D."/>
            <person name="Cannon E.K."/>
            <person name="Liu X."/>
            <person name="Gao D."/>
            <person name="Clevenger J."/>
            <person name="Dash S."/>
            <person name="Ren L."/>
            <person name="Moretzsohn M.C."/>
            <person name="Shirasawa K."/>
            <person name="Huang W."/>
            <person name="Vidigal B."/>
            <person name="Abernathy B."/>
            <person name="Chu Y."/>
            <person name="Niederhuth C.E."/>
            <person name="Umale P."/>
            <person name="Araujo A.C."/>
            <person name="Kozik A."/>
            <person name="Kim K.D."/>
            <person name="Burow M.D."/>
            <person name="Varshney R.K."/>
            <person name="Wang X."/>
            <person name="Zhang X."/>
            <person name="Barkley N."/>
            <person name="Guimaraes P.M."/>
            <person name="Isobe S."/>
            <person name="Guo B."/>
            <person name="Liao B."/>
            <person name="Stalker H.T."/>
            <person name="Schmitz R.J."/>
            <person name="Scheffler B.E."/>
            <person name="Leal-Bertioli S.C."/>
            <person name="Xun X."/>
            <person name="Jackson S.A."/>
            <person name="Michelmore R."/>
            <person name="Ozias-Akins P."/>
        </authorList>
    </citation>
    <scope>NUCLEOTIDE SEQUENCE [LARGE SCALE GENOMIC DNA]</scope>
    <source>
        <strain evidence="3">cv. V14167</strain>
    </source>
</reference>
<dbReference type="Proteomes" id="UP000515211">
    <property type="component" value="Chromosome 3"/>
</dbReference>
<dbReference type="GeneID" id="107472647"/>
<name>A0A6P4C8G1_ARADU</name>
<evidence type="ECO:0000313" key="5">
    <source>
        <dbReference type="RefSeq" id="XP_015953335.1"/>
    </source>
</evidence>
<dbReference type="Pfam" id="PF03732">
    <property type="entry name" value="Retrotrans_gag"/>
    <property type="match status" value="1"/>
</dbReference>
<organism evidence="3 4">
    <name type="scientific">Arachis duranensis</name>
    <name type="common">Wild peanut</name>
    <dbReference type="NCBI Taxonomy" id="130453"/>
    <lineage>
        <taxon>Eukaryota</taxon>
        <taxon>Viridiplantae</taxon>
        <taxon>Streptophyta</taxon>
        <taxon>Embryophyta</taxon>
        <taxon>Tracheophyta</taxon>
        <taxon>Spermatophyta</taxon>
        <taxon>Magnoliopsida</taxon>
        <taxon>eudicotyledons</taxon>
        <taxon>Gunneridae</taxon>
        <taxon>Pentapetalae</taxon>
        <taxon>rosids</taxon>
        <taxon>fabids</taxon>
        <taxon>Fabales</taxon>
        <taxon>Fabaceae</taxon>
        <taxon>Papilionoideae</taxon>
        <taxon>50 kb inversion clade</taxon>
        <taxon>dalbergioids sensu lato</taxon>
        <taxon>Dalbergieae</taxon>
        <taxon>Pterocarpus clade</taxon>
        <taxon>Arachis</taxon>
    </lineage>
</organism>
<dbReference type="InterPro" id="IPR005162">
    <property type="entry name" value="Retrotrans_gag_dom"/>
</dbReference>
<evidence type="ECO:0000313" key="3">
    <source>
        <dbReference type="Proteomes" id="UP000515211"/>
    </source>
</evidence>
<keyword evidence="3" id="KW-1185">Reference proteome</keyword>
<dbReference type="RefSeq" id="XP_015947635.1">
    <property type="nucleotide sequence ID" value="XM_016092149.1"/>
</dbReference>
<reference evidence="4 5" key="2">
    <citation type="submission" date="2025-04" db="UniProtKB">
        <authorList>
            <consortium name="RefSeq"/>
        </authorList>
    </citation>
    <scope>IDENTIFICATION</scope>
    <source>
        <tissue evidence="4 5">Whole plant</tissue>
    </source>
</reference>
<dbReference type="AlphaFoldDB" id="A0A6P4C8G1"/>
<sequence>MATHGRDHDRGRDRASNTEPENNLANFTNALENMAATMHATAAALGNQVGNGNGGDREKGPMTLATFLKVNQPIFRETTDPTEADNWFQAMEWSLQAQQVPENQRVEFVTYQLTGKAQHWWQGTRRLLQQDDIAIPWNAFQLEFYKKYFPNSVRTAKELELLQLKQSQMSVAEYTNKFEELCQFSKICQGDPGDFEEWKCIKYEGGLRSDILSTVGPMEIRAFSDLVNKSRIAEECLKKAAIE</sequence>
<dbReference type="GeneID" id="107477780"/>
<accession>A0A6P4C8G1</accession>
<evidence type="ECO:0000256" key="1">
    <source>
        <dbReference type="SAM" id="MobiDB-lite"/>
    </source>
</evidence>
<feature type="domain" description="Retrotransposon gag" evidence="2">
    <location>
        <begin position="108"/>
        <end position="185"/>
    </location>
</feature>
<dbReference type="KEGG" id="adu:107477780"/>
<evidence type="ECO:0000259" key="2">
    <source>
        <dbReference type="Pfam" id="PF03732"/>
    </source>
</evidence>
<dbReference type="RefSeq" id="XP_015953335.1">
    <property type="nucleotide sequence ID" value="XM_016097849.1"/>
</dbReference>
<feature type="region of interest" description="Disordered" evidence="1">
    <location>
        <begin position="1"/>
        <end position="23"/>
    </location>
</feature>
<feature type="compositionally biased region" description="Basic and acidic residues" evidence="1">
    <location>
        <begin position="1"/>
        <end position="16"/>
    </location>
</feature>
<evidence type="ECO:0000313" key="4">
    <source>
        <dbReference type="RefSeq" id="XP_015947635.1"/>
    </source>
</evidence>
<dbReference type="KEGG" id="adu:107472647"/>
<gene>
    <name evidence="4" type="primary">LOC107472647</name>
    <name evidence="5" type="synonym">LOC107477780</name>
</gene>
<protein>
    <submittedName>
        <fullName evidence="4">Uncharacterized protein LOC107472647</fullName>
    </submittedName>
    <submittedName>
        <fullName evidence="5">Uncharacterized protein LOC107477780</fullName>
    </submittedName>
</protein>
<proteinExistence type="predicted"/>